<proteinExistence type="predicted"/>
<protein>
    <submittedName>
        <fullName evidence="2">Uncharacterized protein</fullName>
    </submittedName>
</protein>
<comment type="caution">
    <text evidence="2">The sequence shown here is derived from an EMBL/GenBank/DDBJ whole genome shotgun (WGS) entry which is preliminary data.</text>
</comment>
<accession>A0A6A6K3M9</accession>
<evidence type="ECO:0000313" key="2">
    <source>
        <dbReference type="EMBL" id="KAF2282676.1"/>
    </source>
</evidence>
<dbReference type="AlphaFoldDB" id="A0A6A6K3M9"/>
<reference evidence="2 3" key="1">
    <citation type="journal article" date="2020" name="Mol. Plant">
        <title>The Chromosome-Based Rubber Tree Genome Provides New Insights into Spurge Genome Evolution and Rubber Biosynthesis.</title>
        <authorList>
            <person name="Liu J."/>
            <person name="Shi C."/>
            <person name="Shi C.C."/>
            <person name="Li W."/>
            <person name="Zhang Q.J."/>
            <person name="Zhang Y."/>
            <person name="Li K."/>
            <person name="Lu H.F."/>
            <person name="Shi C."/>
            <person name="Zhu S.T."/>
            <person name="Xiao Z.Y."/>
            <person name="Nan H."/>
            <person name="Yue Y."/>
            <person name="Zhu X.G."/>
            <person name="Wu Y."/>
            <person name="Hong X.N."/>
            <person name="Fan G.Y."/>
            <person name="Tong Y."/>
            <person name="Zhang D."/>
            <person name="Mao C.L."/>
            <person name="Liu Y.L."/>
            <person name="Hao S.J."/>
            <person name="Liu W.Q."/>
            <person name="Lv M.Q."/>
            <person name="Zhang H.B."/>
            <person name="Liu Y."/>
            <person name="Hu-Tang G.R."/>
            <person name="Wang J.P."/>
            <person name="Wang J.H."/>
            <person name="Sun Y.H."/>
            <person name="Ni S.B."/>
            <person name="Chen W.B."/>
            <person name="Zhang X.C."/>
            <person name="Jiao Y.N."/>
            <person name="Eichler E.E."/>
            <person name="Li G.H."/>
            <person name="Liu X."/>
            <person name="Gao L.Z."/>
        </authorList>
    </citation>
    <scope>NUCLEOTIDE SEQUENCE [LARGE SCALE GENOMIC DNA]</scope>
    <source>
        <strain evidence="3">cv. GT1</strain>
        <tissue evidence="2">Leaf</tissue>
    </source>
</reference>
<evidence type="ECO:0000256" key="1">
    <source>
        <dbReference type="SAM" id="MobiDB-lite"/>
    </source>
</evidence>
<organism evidence="2 3">
    <name type="scientific">Hevea brasiliensis</name>
    <name type="common">Para rubber tree</name>
    <name type="synonym">Siphonia brasiliensis</name>
    <dbReference type="NCBI Taxonomy" id="3981"/>
    <lineage>
        <taxon>Eukaryota</taxon>
        <taxon>Viridiplantae</taxon>
        <taxon>Streptophyta</taxon>
        <taxon>Embryophyta</taxon>
        <taxon>Tracheophyta</taxon>
        <taxon>Spermatophyta</taxon>
        <taxon>Magnoliopsida</taxon>
        <taxon>eudicotyledons</taxon>
        <taxon>Gunneridae</taxon>
        <taxon>Pentapetalae</taxon>
        <taxon>rosids</taxon>
        <taxon>fabids</taxon>
        <taxon>Malpighiales</taxon>
        <taxon>Euphorbiaceae</taxon>
        <taxon>Crotonoideae</taxon>
        <taxon>Micrandreae</taxon>
        <taxon>Hevea</taxon>
    </lineage>
</organism>
<keyword evidence="3" id="KW-1185">Reference proteome</keyword>
<dbReference type="Proteomes" id="UP000467840">
    <property type="component" value="Unassembled WGS sequence"/>
</dbReference>
<feature type="region of interest" description="Disordered" evidence="1">
    <location>
        <begin position="25"/>
        <end position="44"/>
    </location>
</feature>
<dbReference type="EMBL" id="JAAGAX010000073">
    <property type="protein sequence ID" value="KAF2282676.1"/>
    <property type="molecule type" value="Genomic_DNA"/>
</dbReference>
<name>A0A6A6K3M9_HEVBR</name>
<evidence type="ECO:0000313" key="3">
    <source>
        <dbReference type="Proteomes" id="UP000467840"/>
    </source>
</evidence>
<sequence>MDHNRAMECPTKAALNALKALQKNTRGLEEEGRGSNDRIAPSDRELHPILEKKLISALQFNKGVKRKEPTYVVIPIVKKSMEKSQPAPQILGLMSEFKNVNAESTACDPTSP</sequence>
<feature type="compositionally biased region" description="Basic and acidic residues" evidence="1">
    <location>
        <begin position="26"/>
        <end position="44"/>
    </location>
</feature>
<gene>
    <name evidence="2" type="ORF">GH714_043786</name>
</gene>